<proteinExistence type="inferred from homology"/>
<dbReference type="InterPro" id="IPR003140">
    <property type="entry name" value="PLipase/COase/thioEstase"/>
</dbReference>
<dbReference type="InterPro" id="IPR029058">
    <property type="entry name" value="AB_hydrolase_fold"/>
</dbReference>
<accession>A0A8H5T5A0</accession>
<dbReference type="GO" id="GO:0008474">
    <property type="term" value="F:palmitoyl-(protein) hydrolase activity"/>
    <property type="evidence" value="ECO:0007669"/>
    <property type="project" value="TreeGrafter"/>
</dbReference>
<feature type="domain" description="Phospholipase/carboxylesterase/thioesterase" evidence="2">
    <location>
        <begin position="27"/>
        <end position="152"/>
    </location>
</feature>
<evidence type="ECO:0000313" key="3">
    <source>
        <dbReference type="EMBL" id="KAF5663293.1"/>
    </source>
</evidence>
<dbReference type="GO" id="GO:0052689">
    <property type="term" value="F:carboxylic ester hydrolase activity"/>
    <property type="evidence" value="ECO:0007669"/>
    <property type="project" value="TreeGrafter"/>
</dbReference>
<dbReference type="EMBL" id="JAAGWQ010000149">
    <property type="protein sequence ID" value="KAF5663293.1"/>
    <property type="molecule type" value="Genomic_DNA"/>
</dbReference>
<dbReference type="PANTHER" id="PTHR10655:SF67">
    <property type="entry name" value="PHOSPHOLIPASE_CARBOXYLESTERASE SUPERFAMILY (AFU_ORTHOLOGUE AFUA_5G09340)"/>
    <property type="match status" value="1"/>
</dbReference>
<evidence type="ECO:0000259" key="2">
    <source>
        <dbReference type="Pfam" id="PF02230"/>
    </source>
</evidence>
<name>A0A8H5T5A0_FUSHE</name>
<dbReference type="Gene3D" id="3.40.50.1820">
    <property type="entry name" value="alpha/beta hydrolase"/>
    <property type="match status" value="1"/>
</dbReference>
<sequence length="252" mass="27360">MPPRIPTEDDFSSLSTTLPHTLHFPSPPESTTTFLILFHGLGDHDAPFASFAKNLSLPGVMAISVRGTSVLPAALMGSDTPGYYWGDDLTVDPNTGDIAVDSGFEKAREAVMDKLIRGVLIEKCGWELSDVIFFGFGQGGSLALGLASSLNKESQVTDVTEGENSGIKRFKGAVSLGGPLPQSMVSTVTNHSKSRTSVLVCQLDEDAVDAVKREFEDVKVVQWQRRELSMPVNRDEVLPLMQFFADKLKNEL</sequence>
<evidence type="ECO:0000313" key="4">
    <source>
        <dbReference type="Proteomes" id="UP000567885"/>
    </source>
</evidence>
<dbReference type="InterPro" id="IPR050565">
    <property type="entry name" value="LYPA1-2/EST-like"/>
</dbReference>
<dbReference type="OrthoDB" id="437457at2759"/>
<dbReference type="GO" id="GO:0005737">
    <property type="term" value="C:cytoplasm"/>
    <property type="evidence" value="ECO:0007669"/>
    <property type="project" value="TreeGrafter"/>
</dbReference>
<evidence type="ECO:0000256" key="1">
    <source>
        <dbReference type="ARBA" id="ARBA00006499"/>
    </source>
</evidence>
<comment type="similarity">
    <text evidence="1">Belongs to the AB hydrolase superfamily. AB hydrolase 2 family.</text>
</comment>
<dbReference type="AlphaFoldDB" id="A0A8H5T5A0"/>
<organism evidence="3 4">
    <name type="scientific">Fusarium heterosporum</name>
    <dbReference type="NCBI Taxonomy" id="42747"/>
    <lineage>
        <taxon>Eukaryota</taxon>
        <taxon>Fungi</taxon>
        <taxon>Dikarya</taxon>
        <taxon>Ascomycota</taxon>
        <taxon>Pezizomycotina</taxon>
        <taxon>Sordariomycetes</taxon>
        <taxon>Hypocreomycetidae</taxon>
        <taxon>Hypocreales</taxon>
        <taxon>Nectriaceae</taxon>
        <taxon>Fusarium</taxon>
        <taxon>Fusarium heterosporum species complex</taxon>
    </lineage>
</organism>
<dbReference type="SUPFAM" id="SSF53474">
    <property type="entry name" value="alpha/beta-Hydrolases"/>
    <property type="match status" value="1"/>
</dbReference>
<dbReference type="PANTHER" id="PTHR10655">
    <property type="entry name" value="LYSOPHOSPHOLIPASE-RELATED"/>
    <property type="match status" value="1"/>
</dbReference>
<gene>
    <name evidence="3" type="ORF">FHETE_7544</name>
</gene>
<dbReference type="Pfam" id="PF02230">
    <property type="entry name" value="Abhydrolase_2"/>
    <property type="match status" value="1"/>
</dbReference>
<comment type="caution">
    <text evidence="3">The sequence shown here is derived from an EMBL/GenBank/DDBJ whole genome shotgun (WGS) entry which is preliminary data.</text>
</comment>
<reference evidence="3 4" key="1">
    <citation type="submission" date="2020-05" db="EMBL/GenBank/DDBJ databases">
        <title>Identification and distribution of gene clusters putatively required for synthesis of sphingolipid metabolism inhibitors in phylogenetically diverse species of the filamentous fungus Fusarium.</title>
        <authorList>
            <person name="Kim H.-S."/>
            <person name="Busman M."/>
            <person name="Brown D.W."/>
            <person name="Divon H."/>
            <person name="Uhlig S."/>
            <person name="Proctor R.H."/>
        </authorList>
    </citation>
    <scope>NUCLEOTIDE SEQUENCE [LARGE SCALE GENOMIC DNA]</scope>
    <source>
        <strain evidence="3 4">NRRL 20693</strain>
    </source>
</reference>
<keyword evidence="4" id="KW-1185">Reference proteome</keyword>
<protein>
    <submittedName>
        <fullName evidence="3">Phospholipase carboxylesterase</fullName>
    </submittedName>
</protein>
<dbReference type="Proteomes" id="UP000567885">
    <property type="component" value="Unassembled WGS sequence"/>
</dbReference>